<reference evidence="1 2" key="1">
    <citation type="submission" date="2019-08" db="EMBL/GenBank/DDBJ databases">
        <authorList>
            <person name="Dhanesh K."/>
            <person name="Kumar G."/>
            <person name="Sasikala C."/>
            <person name="Venkata Ramana C."/>
        </authorList>
    </citation>
    <scope>NUCLEOTIDE SEQUENCE [LARGE SCALE GENOMIC DNA]</scope>
    <source>
        <strain evidence="1 2">JC645</strain>
    </source>
</reference>
<dbReference type="InterPro" id="IPR006311">
    <property type="entry name" value="TAT_signal"/>
</dbReference>
<gene>
    <name evidence="1" type="ORF">FYK55_02675</name>
</gene>
<sequence>MHFQNSSTPRRRFLRTCGGATAVLALKELEIVAHLPSVSAAEASLKQDAVQFHDDIEPLVRLLEDTPRSKVVETFAQKIRSGTTYREVLTALLLAGVRNVQPRPSVGFKFHAVLVVNSAHLASLASSDQDRWLPIFWALDYFKSSQQRDVEEGNWTMAPVDESSVPPPHRARKAFQQAMDRWDVDAADAAVAGLVRSAGANDVFELMAHYGCRDFRSIGHKAIFVANGFRTLNCIGWRYAEPVLRSLTYALLNHHGEPNPSQSDLAADSACRVTESIMGEFDQSWNGGSVDATAALDHLGRLRDASPEEAVRETAAMIQSGIHPQSISDALFLSAGEMLMQQPGIIALHSSTTTNAMQYAYRTAKNRKTRLRLLLQNAAFIPHFRQSMQSRGKVAETRIDEFRNAAAGDDPASVQTIFESVSRNRGEASREALNYLNAGGQAEDMIHAARQLVFLKGNDSHDYKFSSAVLEDFYALSPEFRNSYLAASTFLLPGSGDRDNGLVDRIRGALA</sequence>
<protein>
    <submittedName>
        <fullName evidence="1">Uncharacterized protein</fullName>
    </submittedName>
</protein>
<keyword evidence="2" id="KW-1185">Reference proteome</keyword>
<evidence type="ECO:0000313" key="1">
    <source>
        <dbReference type="EMBL" id="KAA5545844.1"/>
    </source>
</evidence>
<dbReference type="RefSeq" id="WP_150074648.1">
    <property type="nucleotide sequence ID" value="NZ_VWOX01000002.1"/>
</dbReference>
<proteinExistence type="predicted"/>
<dbReference type="EMBL" id="VWOX01000002">
    <property type="protein sequence ID" value="KAA5545844.1"/>
    <property type="molecule type" value="Genomic_DNA"/>
</dbReference>
<comment type="caution">
    <text evidence="1">The sequence shown here is derived from an EMBL/GenBank/DDBJ whole genome shotgun (WGS) entry which is preliminary data.</text>
</comment>
<accession>A0A5M6DE84</accession>
<organism evidence="1 2">
    <name type="scientific">Roseiconus nitratireducens</name>
    <dbReference type="NCBI Taxonomy" id="2605748"/>
    <lineage>
        <taxon>Bacteria</taxon>
        <taxon>Pseudomonadati</taxon>
        <taxon>Planctomycetota</taxon>
        <taxon>Planctomycetia</taxon>
        <taxon>Pirellulales</taxon>
        <taxon>Pirellulaceae</taxon>
        <taxon>Roseiconus</taxon>
    </lineage>
</organism>
<dbReference type="PROSITE" id="PS51318">
    <property type="entry name" value="TAT"/>
    <property type="match status" value="1"/>
</dbReference>
<dbReference type="AlphaFoldDB" id="A0A5M6DE84"/>
<name>A0A5M6DE84_9BACT</name>
<dbReference type="Proteomes" id="UP000324479">
    <property type="component" value="Unassembled WGS sequence"/>
</dbReference>
<evidence type="ECO:0000313" key="2">
    <source>
        <dbReference type="Proteomes" id="UP000324479"/>
    </source>
</evidence>